<name>A0A7K1FHI4_9ACTN</name>
<gene>
    <name evidence="2" type="ORF">GIS00_06470</name>
</gene>
<evidence type="ECO:0000313" key="2">
    <source>
        <dbReference type="EMBL" id="MTD13587.1"/>
    </source>
</evidence>
<evidence type="ECO:0000313" key="3">
    <source>
        <dbReference type="Proteomes" id="UP000460221"/>
    </source>
</evidence>
<protein>
    <submittedName>
        <fullName evidence="2">Uncharacterized protein</fullName>
    </submittedName>
</protein>
<organism evidence="2 3">
    <name type="scientific">Nakamurella alba</name>
    <dbReference type="NCBI Taxonomy" id="2665158"/>
    <lineage>
        <taxon>Bacteria</taxon>
        <taxon>Bacillati</taxon>
        <taxon>Actinomycetota</taxon>
        <taxon>Actinomycetes</taxon>
        <taxon>Nakamurellales</taxon>
        <taxon>Nakamurellaceae</taxon>
        <taxon>Nakamurella</taxon>
    </lineage>
</organism>
<dbReference type="AlphaFoldDB" id="A0A7K1FHI4"/>
<dbReference type="EMBL" id="WLYK01000001">
    <property type="protein sequence ID" value="MTD13587.1"/>
    <property type="molecule type" value="Genomic_DNA"/>
</dbReference>
<sequence>MTLLIVLFLLVALAVAAPFLGRDSRPTGFAKWGDQSADRGPVARW</sequence>
<keyword evidence="3" id="KW-1185">Reference proteome</keyword>
<feature type="region of interest" description="Disordered" evidence="1">
    <location>
        <begin position="22"/>
        <end position="45"/>
    </location>
</feature>
<dbReference type="RefSeq" id="WP_154767412.1">
    <property type="nucleotide sequence ID" value="NZ_WLYK01000001.1"/>
</dbReference>
<comment type="caution">
    <text evidence="2">The sequence shown here is derived from an EMBL/GenBank/DDBJ whole genome shotgun (WGS) entry which is preliminary data.</text>
</comment>
<evidence type="ECO:0000256" key="1">
    <source>
        <dbReference type="SAM" id="MobiDB-lite"/>
    </source>
</evidence>
<reference evidence="2 3" key="1">
    <citation type="submission" date="2019-11" db="EMBL/GenBank/DDBJ databases">
        <authorList>
            <person name="Jiang L.-Q."/>
        </authorList>
    </citation>
    <scope>NUCLEOTIDE SEQUENCE [LARGE SCALE GENOMIC DNA]</scope>
    <source>
        <strain evidence="2 3">YIM 132087</strain>
    </source>
</reference>
<dbReference type="Proteomes" id="UP000460221">
    <property type="component" value="Unassembled WGS sequence"/>
</dbReference>
<accession>A0A7K1FHI4</accession>
<proteinExistence type="predicted"/>